<dbReference type="Proteomes" id="UP000478052">
    <property type="component" value="Unassembled WGS sequence"/>
</dbReference>
<dbReference type="InterPro" id="IPR036691">
    <property type="entry name" value="Endo/exonu/phosph_ase_sf"/>
</dbReference>
<dbReference type="EMBL" id="VUJU01013186">
    <property type="protein sequence ID" value="KAF0705629.1"/>
    <property type="molecule type" value="Genomic_DNA"/>
</dbReference>
<dbReference type="SUPFAM" id="SSF56219">
    <property type="entry name" value="DNase I-like"/>
    <property type="match status" value="1"/>
</dbReference>
<sequence>MQTANFGILAIYRSPSGNIIKFIDELNIVISNIIKSYKNIPLILIGDININTLDTTNSTAIYLDLLTAFGFTQYINRPTRPKSNTSIDHILINDYNKHYVQRTAVIDSLITDHYPLFLKLNNRSISKKDTKSNNILYKYVDYNKLSLILY</sequence>
<dbReference type="OrthoDB" id="445826at2759"/>
<organism evidence="1 2">
    <name type="scientific">Aphis craccivora</name>
    <name type="common">Cowpea aphid</name>
    <dbReference type="NCBI Taxonomy" id="307492"/>
    <lineage>
        <taxon>Eukaryota</taxon>
        <taxon>Metazoa</taxon>
        <taxon>Ecdysozoa</taxon>
        <taxon>Arthropoda</taxon>
        <taxon>Hexapoda</taxon>
        <taxon>Insecta</taxon>
        <taxon>Pterygota</taxon>
        <taxon>Neoptera</taxon>
        <taxon>Paraneoptera</taxon>
        <taxon>Hemiptera</taxon>
        <taxon>Sternorrhyncha</taxon>
        <taxon>Aphidomorpha</taxon>
        <taxon>Aphidoidea</taxon>
        <taxon>Aphididae</taxon>
        <taxon>Aphidini</taxon>
        <taxon>Aphis</taxon>
        <taxon>Aphis</taxon>
    </lineage>
</organism>
<keyword evidence="2" id="KW-1185">Reference proteome</keyword>
<proteinExistence type="predicted"/>
<comment type="caution">
    <text evidence="1">The sequence shown here is derived from an EMBL/GenBank/DDBJ whole genome shotgun (WGS) entry which is preliminary data.</text>
</comment>
<reference evidence="1 2" key="1">
    <citation type="submission" date="2019-08" db="EMBL/GenBank/DDBJ databases">
        <title>Whole genome of Aphis craccivora.</title>
        <authorList>
            <person name="Voronova N.V."/>
            <person name="Shulinski R.S."/>
            <person name="Bandarenka Y.V."/>
            <person name="Zhorov D.G."/>
            <person name="Warner D."/>
        </authorList>
    </citation>
    <scope>NUCLEOTIDE SEQUENCE [LARGE SCALE GENOMIC DNA]</scope>
    <source>
        <strain evidence="1">180601</strain>
        <tissue evidence="1">Whole Body</tissue>
    </source>
</reference>
<accession>A0A6G0VQJ1</accession>
<gene>
    <name evidence="1" type="ORF">FWK35_00031307</name>
</gene>
<dbReference type="AlphaFoldDB" id="A0A6G0VQJ1"/>
<dbReference type="PANTHER" id="PTHR33776">
    <property type="entry name" value="ENDO/EXONUCLEASE/PHOSPHATASE DOMAIN-CONTAINING PROTEIN"/>
    <property type="match status" value="1"/>
</dbReference>
<evidence type="ECO:0000313" key="2">
    <source>
        <dbReference type="Proteomes" id="UP000478052"/>
    </source>
</evidence>
<name>A0A6G0VQJ1_APHCR</name>
<evidence type="ECO:0000313" key="1">
    <source>
        <dbReference type="EMBL" id="KAF0705629.1"/>
    </source>
</evidence>
<protein>
    <submittedName>
        <fullName evidence="1">Otoferlin-like</fullName>
    </submittedName>
</protein>
<dbReference type="Gene3D" id="3.60.10.10">
    <property type="entry name" value="Endonuclease/exonuclease/phosphatase"/>
    <property type="match status" value="1"/>
</dbReference>
<dbReference type="PANTHER" id="PTHR33776:SF3">
    <property type="entry name" value="PHD-TYPE DOMAIN-CONTAINING PROTEIN"/>
    <property type="match status" value="1"/>
</dbReference>